<accession>A0A9W9TSU4</accession>
<comment type="caution">
    <text evidence="1">The sequence shown here is derived from an EMBL/GenBank/DDBJ whole genome shotgun (WGS) entry which is preliminary data.</text>
</comment>
<dbReference type="Proteomes" id="UP001150941">
    <property type="component" value="Unassembled WGS sequence"/>
</dbReference>
<dbReference type="GeneID" id="83199503"/>
<organism evidence="1 2">
    <name type="scientific">Penicillium chermesinum</name>
    <dbReference type="NCBI Taxonomy" id="63820"/>
    <lineage>
        <taxon>Eukaryota</taxon>
        <taxon>Fungi</taxon>
        <taxon>Dikarya</taxon>
        <taxon>Ascomycota</taxon>
        <taxon>Pezizomycotina</taxon>
        <taxon>Eurotiomycetes</taxon>
        <taxon>Eurotiomycetidae</taxon>
        <taxon>Eurotiales</taxon>
        <taxon>Aspergillaceae</taxon>
        <taxon>Penicillium</taxon>
    </lineage>
</organism>
<keyword evidence="2" id="KW-1185">Reference proteome</keyword>
<dbReference type="EMBL" id="JAPQKS010000003">
    <property type="protein sequence ID" value="KAJ5238284.1"/>
    <property type="molecule type" value="Genomic_DNA"/>
</dbReference>
<reference evidence="1" key="1">
    <citation type="submission" date="2022-11" db="EMBL/GenBank/DDBJ databases">
        <authorList>
            <person name="Petersen C."/>
        </authorList>
    </citation>
    <scope>NUCLEOTIDE SEQUENCE</scope>
    <source>
        <strain evidence="1">IBT 19713</strain>
    </source>
</reference>
<reference evidence="1" key="2">
    <citation type="journal article" date="2023" name="IMA Fungus">
        <title>Comparative genomic study of the Penicillium genus elucidates a diverse pangenome and 15 lateral gene transfer events.</title>
        <authorList>
            <person name="Petersen C."/>
            <person name="Sorensen T."/>
            <person name="Nielsen M.R."/>
            <person name="Sondergaard T.E."/>
            <person name="Sorensen J.L."/>
            <person name="Fitzpatrick D.A."/>
            <person name="Frisvad J.C."/>
            <person name="Nielsen K.L."/>
        </authorList>
    </citation>
    <scope>NUCLEOTIDE SEQUENCE</scope>
    <source>
        <strain evidence="1">IBT 19713</strain>
    </source>
</reference>
<dbReference type="OrthoDB" id="3588534at2759"/>
<evidence type="ECO:0000313" key="1">
    <source>
        <dbReference type="EMBL" id="KAJ5238284.1"/>
    </source>
</evidence>
<protein>
    <submittedName>
        <fullName evidence="1">Uncharacterized protein</fullName>
    </submittedName>
</protein>
<sequence length="92" mass="9817">MAEEELGIAAVEDHTYEIKGGALFREADYERTITGKGESIIVFDPKADPRSPAIWENGQDPSVEETAIVPVGCQVSVIAAPVIGATVTFKRG</sequence>
<proteinExistence type="predicted"/>
<gene>
    <name evidence="1" type="ORF">N7468_002903</name>
</gene>
<evidence type="ECO:0000313" key="2">
    <source>
        <dbReference type="Proteomes" id="UP001150941"/>
    </source>
</evidence>
<dbReference type="AlphaFoldDB" id="A0A9W9TSU4"/>
<name>A0A9W9TSU4_9EURO</name>
<dbReference type="RefSeq" id="XP_058331203.1">
    <property type="nucleotide sequence ID" value="XM_058472200.1"/>
</dbReference>